<evidence type="ECO:0000256" key="3">
    <source>
        <dbReference type="ARBA" id="ARBA00007335"/>
    </source>
</evidence>
<name>A0A8H3FT05_9LECA</name>
<proteinExistence type="inferred from homology"/>
<reference evidence="7" key="1">
    <citation type="submission" date="2021-03" db="EMBL/GenBank/DDBJ databases">
        <authorList>
            <person name="Tagirdzhanova G."/>
        </authorList>
    </citation>
    <scope>NUCLEOTIDE SEQUENCE</scope>
</reference>
<dbReference type="InterPro" id="IPR033053">
    <property type="entry name" value="Hir3/CABIN1"/>
</dbReference>
<dbReference type="OrthoDB" id="77564at2759"/>
<evidence type="ECO:0000313" key="8">
    <source>
        <dbReference type="Proteomes" id="UP000664534"/>
    </source>
</evidence>
<comment type="function">
    <text evidence="1">Has a role in a nucleosome assembly pathway that is required for the integrity of heterochromatin and proper chromosome segregation.</text>
</comment>
<evidence type="ECO:0000256" key="5">
    <source>
        <dbReference type="ARBA" id="ARBA00023242"/>
    </source>
</evidence>
<feature type="compositionally biased region" description="Basic and acidic residues" evidence="6">
    <location>
        <begin position="2628"/>
        <end position="2648"/>
    </location>
</feature>
<feature type="compositionally biased region" description="Acidic residues" evidence="6">
    <location>
        <begin position="2708"/>
        <end position="2721"/>
    </location>
</feature>
<comment type="subcellular location">
    <subcellularLocation>
        <location evidence="2">Nucleus</location>
    </subcellularLocation>
</comment>
<feature type="region of interest" description="Disordered" evidence="6">
    <location>
        <begin position="2693"/>
        <end position="2805"/>
    </location>
</feature>
<dbReference type="GO" id="GO:0006325">
    <property type="term" value="P:chromatin organization"/>
    <property type="evidence" value="ECO:0007669"/>
    <property type="project" value="InterPro"/>
</dbReference>
<feature type="compositionally biased region" description="Low complexity" evidence="6">
    <location>
        <begin position="640"/>
        <end position="653"/>
    </location>
</feature>
<accession>A0A8H3FT05</accession>
<dbReference type="PANTHER" id="PTHR15502">
    <property type="entry name" value="CALCINEURIN-BINDING PROTEIN CABIN 1-RELATED"/>
    <property type="match status" value="1"/>
</dbReference>
<feature type="region of interest" description="Disordered" evidence="6">
    <location>
        <begin position="2611"/>
        <end position="2651"/>
    </location>
</feature>
<feature type="region of interest" description="Disordered" evidence="6">
    <location>
        <begin position="228"/>
        <end position="250"/>
    </location>
</feature>
<dbReference type="InterPro" id="IPR036852">
    <property type="entry name" value="Peptidase_S8/S53_dom_sf"/>
</dbReference>
<feature type="compositionally biased region" description="Basic and acidic residues" evidence="6">
    <location>
        <begin position="1706"/>
        <end position="1720"/>
    </location>
</feature>
<dbReference type="Proteomes" id="UP000664534">
    <property type="component" value="Unassembled WGS sequence"/>
</dbReference>
<feature type="compositionally biased region" description="Polar residues" evidence="6">
    <location>
        <begin position="85"/>
        <end position="94"/>
    </location>
</feature>
<dbReference type="Gene3D" id="3.40.50.200">
    <property type="entry name" value="Peptidase S8/S53 domain"/>
    <property type="match status" value="1"/>
</dbReference>
<protein>
    <recommendedName>
        <fullName evidence="4">Histone transcription regulator 3 homolog</fullName>
    </recommendedName>
</protein>
<feature type="region of interest" description="Disordered" evidence="6">
    <location>
        <begin position="1244"/>
        <end position="1296"/>
    </location>
</feature>
<dbReference type="GO" id="GO:0006508">
    <property type="term" value="P:proteolysis"/>
    <property type="evidence" value="ECO:0007669"/>
    <property type="project" value="InterPro"/>
</dbReference>
<keyword evidence="5" id="KW-0539">Nucleus</keyword>
<dbReference type="GO" id="GO:0031491">
    <property type="term" value="F:nucleosome binding"/>
    <property type="evidence" value="ECO:0007669"/>
    <property type="project" value="TreeGrafter"/>
</dbReference>
<dbReference type="GO" id="GO:0000417">
    <property type="term" value="C:HIR complex"/>
    <property type="evidence" value="ECO:0007669"/>
    <property type="project" value="TreeGrafter"/>
</dbReference>
<evidence type="ECO:0000313" key="7">
    <source>
        <dbReference type="EMBL" id="CAF9930226.1"/>
    </source>
</evidence>
<evidence type="ECO:0000256" key="2">
    <source>
        <dbReference type="ARBA" id="ARBA00004123"/>
    </source>
</evidence>
<feature type="compositionally biased region" description="Basic and acidic residues" evidence="6">
    <location>
        <begin position="2794"/>
        <end position="2805"/>
    </location>
</feature>
<feature type="compositionally biased region" description="Basic and acidic residues" evidence="6">
    <location>
        <begin position="63"/>
        <end position="84"/>
    </location>
</feature>
<feature type="compositionally biased region" description="Acidic residues" evidence="6">
    <location>
        <begin position="2763"/>
        <end position="2774"/>
    </location>
</feature>
<evidence type="ECO:0000256" key="1">
    <source>
        <dbReference type="ARBA" id="ARBA00002687"/>
    </source>
</evidence>
<evidence type="ECO:0000256" key="4">
    <source>
        <dbReference type="ARBA" id="ARBA00014848"/>
    </source>
</evidence>
<comment type="similarity">
    <text evidence="3">Belongs to the HIR3 family.</text>
</comment>
<dbReference type="PANTHER" id="PTHR15502:SF7">
    <property type="entry name" value="CALCINEURIN-BINDING PROTEIN CABIN-1"/>
    <property type="match status" value="1"/>
</dbReference>
<organism evidence="7 8">
    <name type="scientific">Imshaugia aleurites</name>
    <dbReference type="NCBI Taxonomy" id="172621"/>
    <lineage>
        <taxon>Eukaryota</taxon>
        <taxon>Fungi</taxon>
        <taxon>Dikarya</taxon>
        <taxon>Ascomycota</taxon>
        <taxon>Pezizomycotina</taxon>
        <taxon>Lecanoromycetes</taxon>
        <taxon>OSLEUM clade</taxon>
        <taxon>Lecanoromycetidae</taxon>
        <taxon>Lecanorales</taxon>
        <taxon>Lecanorineae</taxon>
        <taxon>Parmeliaceae</taxon>
        <taxon>Imshaugia</taxon>
    </lineage>
</organism>
<dbReference type="GO" id="GO:0004252">
    <property type="term" value="F:serine-type endopeptidase activity"/>
    <property type="evidence" value="ECO:0007669"/>
    <property type="project" value="InterPro"/>
</dbReference>
<evidence type="ECO:0000256" key="6">
    <source>
        <dbReference type="SAM" id="MobiDB-lite"/>
    </source>
</evidence>
<dbReference type="GO" id="GO:0005634">
    <property type="term" value="C:nucleus"/>
    <property type="evidence" value="ECO:0007669"/>
    <property type="project" value="UniProtKB-SubCell"/>
</dbReference>
<feature type="region of interest" description="Disordered" evidence="6">
    <location>
        <begin position="621"/>
        <end position="653"/>
    </location>
</feature>
<dbReference type="EMBL" id="CAJPDT010000056">
    <property type="protein sequence ID" value="CAF9930226.1"/>
    <property type="molecule type" value="Genomic_DNA"/>
</dbReference>
<sequence>MPCGAVDVGLDLFVLIDHDDCTTDETGPPGYPRGVVLDIDPIPDPPYPQEGEGADDPEQTKSPGRDRTQNKDPDKKTATNKDEPTTTAEDSTLASRPRSMASSFTVSSASHISSSSAAATEYMIVAAVGADQTNIQQTLQEYDPERGGSYAPDVGDTPVSGGTWVYYDLTPYEAGQLSSRSDIQAVVTCPTVSIFAPGASPSAPAQTVDTIISLVTLDAASSTTLPASIIPKDHRGDVGPHSSSRALGHHVQPRINGEASLQRRDQGTRLVRQKRTLSTYPEDLSVFAWAPGVPSIAGVDYIFEETKGENTWAYLVDGGVSYRHWVCFFKLGYEIRAILKHQNQEFQNNWKLAQGLGKTNIDEEWIYGPRVPQVKADDSDISHGTCMASRICGKRSGVAKQATVIPVVVADEASVVTCLQKVLDDIPERRKKEQCLPGKTVVNMSLNFPMYDSKLIDQMSKAIKGIMDLGVVVLCAAGNLADDPDEDWESSYYPAALAKTQLPWLFRIGAADNKGILPDWAQKGDVYAPGVNALCAQRDGLTLEEQSDGSSGSSAAMAGEILYEMGRESCPFKFSGKEDDWPEYQQIVKQYYTDGPGAYVRPGGVWRVAWNGLDGRASTKCPVSVQKRDGEDNDEGDTCAQPSPASSSTTLQTSASTFRTIISSKARTGGPNAVGSNTAGILGGETASLAAAIASSSLAAAASSSSLSSAAAASFSLATAVTVSSSTILTTTTSSSSILAATIATSSSSIQTKMTMKPPSPITASAPAPQPVLPALSTTLACTQIIEVFQAGKDPSITHKCNCNDGSEPTPFVLDHEYASFAPLNIEIESESEDEIDDSKEIQIEEALKLYQNALKLHSQGPEFYNEAEVAYAELFRSEIFTYPESLSEAQRIENYYAVEELEDNSEDELLPTITTTATGVNVAPSSLPQILYLAYKNHGQFQLDRLRARLGRTEQEIKPEDQLASTSLILGTASFSLKLFVEALDRDDSDLELWRQVARIAGLLGSRRIARFCLESVIDTDEGDFDPWTEPLDLEESFAREQLKPLLKSLNDQLTESQLDAKSHKHRNLIGLLKQNVDPCPYLPPNAISPPARNITQPTKNQTIAVPLRNWASCGKAILFRLSQEAQGLADPAPGAGYSLVIPSNNSAVALPVPARQMPSRDINTDHDRQFFVRSPTDDKTEYVDALTEVSTAEGPTEGTEDRPIDLNGSVLQQAIESPTKVDQVEDRGRGSAVEVSFAQGRAQDGGAAVRPSNTVALPTRKRSSEAAELPDSTDIGRSRSKRIKARGSIDPDSLKDTTAEDWAKWYEQQLQIYHEADEPAFGIVQNMLTRLGSKDSASFKVLHDIISTPYTGSIEAAKPAKISPNTAAQDLKTMLDAWDLSKSKAFLSGHDAKDSAGPNGGTQNPGFTAFLEHSTQEAQASPKRPLLPGDYALDDFAKTFGDAGWHGLHEVSYEWIACLLGPKEFEGEFLSLYEAFSWPDSLKEAVVQMLVNEDEAIFSKTNRLVDVMEQQSRATEETLELERLDKSKKCHAQLVQAIYELHLDVYGRITNPSSEVDPMTRLLQRDRLCRWDAFSSKLMNQWSYMPDDEDLSLGDLEIRFMWSSVVCTSLLEPASRDHTVLCFQDLIRILDKARLKHGFDLIVNLPNNAIIPEICVEAAEKEISRLTTLDFFMGIFSSENNDPLDIIESLEPLLDLSVKQVRAKNDPSLDSPEYRDPEIPEESEVPANPQLLEALQFLNRGSLPLRLFLWQRLRNAYQTIHYPPQILCCNLRSFALITDHLASSSYTDNSPGNRHDSLLRWLNKLDDLLNRILAAALLHNDAFETLDADHVRVSLEALATLRDILHVFALWEDTIRVGKTQVPISVNQTAHKGLNKSTDKFRDMIVRTWTLQYILLKEAVKQSPELFTNSDELLLQYLKRVHQALGLRCYCSLADKVFLKLMKTELERFKLAEGWDTDMAQLVFDLYGLKISSTTAEMQDHGCFPEELDRRTAVEVMDTVMLHVNRLSIKDLLKSDLKFAVDKMQQVIKIPKVTSNATARLFNYRLANNYLKSPINPVDLYRSLRGVGGLCGNPARSEGSDIAAKGWYFLLGHVALAKFRSQKRSPVGSTDDLEISRTFFRHDLEFDTERWETWYRLAQVYDAMIEEDSTWTADKLDNHMADLAVLQRKAIHCYAMAMAVGTRCGDASFEGTSKMADLCADFGTRVYASTREPFSMRAFDMSDFMRPFNRAGQGMYENHQFPGMTLYSAWKFASSLLRRASIQKPQDWVVSYMLGKVLWKMHNYGDSVLGNAKRIGHQAVVNAFVRAIESCPDKRDSRHPDKDPILEPHYKLVSVVNKLRVSRRISVEEGCRILKATPYSRKVPDVQEVEDWASYILQIIKALRSADKANWHHRMVARAAHIIYHNSPNEAQAALDAKHEITQQIFTKTMAIQVWKPDNERAGRHFVYTGRYVRFFVRLLYQLNDRTSLEALARRIRKKAGDFVGHIGIWQELCQAYLKLLRNQPYCKVPDRYQEDVFTGMNPETFQLNASRLEAAIHSTMTSSPILEILREAIEFKKLNNNYFKSGLFEELIGDIYAHLYDTFVPEIIAKETAEENRVRMRLDNILAAPTNAAETPPPDQAGEQGAERRTKANRVTPREIIRKAEAIATRPAPTVPAKALKTLAPAPASEQDRPAPGSPAIAVIIHEDQARDPGSSVPGSVHDSADDESELSELDDEMAGDKPADAVQSRPPLFPNLVKVGTNESTGADNGGGFVTANETQDDEEDEDDEEPRVPLGEQAEVEGRGAPQEQEPRGKGDAMEL</sequence>
<feature type="region of interest" description="Disordered" evidence="6">
    <location>
        <begin position="22"/>
        <end position="99"/>
    </location>
</feature>
<comment type="caution">
    <text evidence="7">The sequence shown here is derived from an EMBL/GenBank/DDBJ whole genome shotgun (WGS) entry which is preliminary data.</text>
</comment>
<gene>
    <name evidence="7" type="primary">HIR3</name>
    <name evidence="7" type="ORF">IMSHALPRED_008121</name>
</gene>
<feature type="region of interest" description="Disordered" evidence="6">
    <location>
        <begin position="1706"/>
        <end position="1725"/>
    </location>
</feature>
<keyword evidence="8" id="KW-1185">Reference proteome</keyword>
<dbReference type="SUPFAM" id="SSF52743">
    <property type="entry name" value="Subtilisin-like"/>
    <property type="match status" value="1"/>
</dbReference>